<evidence type="ECO:0000256" key="2">
    <source>
        <dbReference type="ARBA" id="ARBA00022630"/>
    </source>
</evidence>
<dbReference type="Proteomes" id="UP000006728">
    <property type="component" value="Chromosome"/>
</dbReference>
<name>A4FH81_SACEN</name>
<evidence type="ECO:0000313" key="4">
    <source>
        <dbReference type="EMBL" id="CAM03406.1"/>
    </source>
</evidence>
<dbReference type="GO" id="GO:0016709">
    <property type="term" value="F:oxidoreductase activity, acting on paired donors, with incorporation or reduction of molecular oxygen, NAD(P)H as one donor, and incorporation of one atom of oxygen"/>
    <property type="evidence" value="ECO:0007669"/>
    <property type="project" value="UniProtKB-ARBA"/>
</dbReference>
<dbReference type="PANTHER" id="PTHR43004:SF19">
    <property type="entry name" value="BINDING MONOOXYGENASE, PUTATIVE (JCVI)-RELATED"/>
    <property type="match status" value="1"/>
</dbReference>
<dbReference type="AlphaFoldDB" id="A4FH81"/>
<dbReference type="Pfam" id="PF01494">
    <property type="entry name" value="FAD_binding_3"/>
    <property type="match status" value="1"/>
</dbReference>
<organism evidence="4 5">
    <name type="scientific">Saccharopolyspora erythraea (strain ATCC 11635 / DSM 40517 / JCM 4748 / NBRC 13426 / NCIMB 8594 / NRRL 2338)</name>
    <dbReference type="NCBI Taxonomy" id="405948"/>
    <lineage>
        <taxon>Bacteria</taxon>
        <taxon>Bacillati</taxon>
        <taxon>Actinomycetota</taxon>
        <taxon>Actinomycetes</taxon>
        <taxon>Pseudonocardiales</taxon>
        <taxon>Pseudonocardiaceae</taxon>
        <taxon>Saccharopolyspora</taxon>
    </lineage>
</organism>
<reference evidence="4 5" key="1">
    <citation type="journal article" date="2007" name="Nat. Biotechnol.">
        <title>Complete genome sequence of the erythromycin-producing bacterium Saccharopolyspora erythraea NRRL23338.</title>
        <authorList>
            <person name="Oliynyk M."/>
            <person name="Samborskyy M."/>
            <person name="Lester J.B."/>
            <person name="Mironenko T."/>
            <person name="Scott N."/>
            <person name="Dickens S."/>
            <person name="Haydock S.F."/>
            <person name="Leadlay P.F."/>
        </authorList>
    </citation>
    <scope>NUCLEOTIDE SEQUENCE [LARGE SCALE GENOMIC DNA]</scope>
    <source>
        <strain evidence="5">ATCC 11635 / DSM 40517 / JCM 4748 / NBRC 13426 / NCIMB 8594 / NRRL 2338</strain>
    </source>
</reference>
<keyword evidence="5" id="KW-1185">Reference proteome</keyword>
<dbReference type="PANTHER" id="PTHR43004">
    <property type="entry name" value="TRK SYSTEM POTASSIUM UPTAKE PROTEIN"/>
    <property type="match status" value="1"/>
</dbReference>
<comment type="cofactor">
    <cofactor evidence="1">
        <name>FAD</name>
        <dbReference type="ChEBI" id="CHEBI:57692"/>
    </cofactor>
</comment>
<dbReference type="EMBL" id="AM420293">
    <property type="protein sequence ID" value="CAM03406.1"/>
    <property type="molecule type" value="Genomic_DNA"/>
</dbReference>
<dbReference type="eggNOG" id="COG0654">
    <property type="taxonomic scope" value="Bacteria"/>
</dbReference>
<dbReference type="Gene3D" id="3.50.50.60">
    <property type="entry name" value="FAD/NAD(P)-binding domain"/>
    <property type="match status" value="1"/>
</dbReference>
<dbReference type="InterPro" id="IPR002938">
    <property type="entry name" value="FAD-bd"/>
</dbReference>
<proteinExistence type="predicted"/>
<keyword evidence="3" id="KW-0274">FAD</keyword>
<keyword evidence="4" id="KW-0503">Monooxygenase</keyword>
<dbReference type="SUPFAM" id="SSF51905">
    <property type="entry name" value="FAD/NAD(P)-binding domain"/>
    <property type="match status" value="1"/>
</dbReference>
<accession>A4FH81</accession>
<evidence type="ECO:0000313" key="5">
    <source>
        <dbReference type="Proteomes" id="UP000006728"/>
    </source>
</evidence>
<dbReference type="RefSeq" id="WP_009947012.1">
    <property type="nucleotide sequence ID" value="NC_009142.1"/>
</dbReference>
<dbReference type="InterPro" id="IPR036188">
    <property type="entry name" value="FAD/NAD-bd_sf"/>
</dbReference>
<dbReference type="OrthoDB" id="8670884at2"/>
<dbReference type="HOGENOM" id="CLU_009665_20_3_11"/>
<protein>
    <submittedName>
        <fullName evidence="4">FAD-binding monooxygenase, PheA/TfdB family</fullName>
    </submittedName>
</protein>
<sequence length="491" mass="52469">MKQHDTVLVVGAGPCGLAVAAELRRLGVQVTIVDSEPVAGTGSRAILLWPPVLEVLDELGVGATARETGLQPQALSYHLGTGRTVRVGLGAENAPLLLPQERTSALLEQALVRYGGAVERGIRITKVVQHDDSVAASALHPDGTTTDFEADWLIAADGLRSQVREQLGVPFEGEQLPTTFLLAEGRLEGDIGRDSIHYFLGETGVVLVAPLPGGEFRISGAIPEGTQVSTAQVQRLLDERGPGGLRVGELRALSTFVSHERAAGTLHTGRAFLLGDAAHVHSAIGGQGLNLGIQDARNLAWKLAGVVHGRFAPVVLRSYEAERRVAIRQTLATTGRMARQAVAGPLARRVRDVVWGGLEAVGAMDRWWAPLLAGWRSRYPDVLLGEERHAHWSSAWRLSPRPGTRNPHLLPKPDDGLAGRFQLVTWGGPDCELARRGRELAGDLPGVVAHFALGGRRERFVLLRPDSYVAAAGGPADFTAARSLLDDLTTV</sequence>
<dbReference type="GO" id="GO:0071949">
    <property type="term" value="F:FAD binding"/>
    <property type="evidence" value="ECO:0007669"/>
    <property type="project" value="InterPro"/>
</dbReference>
<evidence type="ECO:0000256" key="1">
    <source>
        <dbReference type="ARBA" id="ARBA00001974"/>
    </source>
</evidence>
<keyword evidence="4" id="KW-0560">Oxidoreductase</keyword>
<keyword evidence="2" id="KW-0285">Flavoprotein</keyword>
<evidence type="ECO:0000256" key="3">
    <source>
        <dbReference type="ARBA" id="ARBA00022827"/>
    </source>
</evidence>
<dbReference type="PRINTS" id="PR00420">
    <property type="entry name" value="RNGMNOXGNASE"/>
</dbReference>
<dbReference type="STRING" id="405948.SACE_4137"/>
<dbReference type="Gene3D" id="3.30.70.2450">
    <property type="match status" value="1"/>
</dbReference>
<dbReference type="InterPro" id="IPR050641">
    <property type="entry name" value="RIFMO-like"/>
</dbReference>
<dbReference type="KEGG" id="sen:SACE_4137"/>
<gene>
    <name evidence="4" type="ordered locus">SACE_4137</name>
</gene>